<dbReference type="InterPro" id="IPR044651">
    <property type="entry name" value="OTSB-like"/>
</dbReference>
<name>A0A9W6QYM7_9PSEU</name>
<protein>
    <recommendedName>
        <fullName evidence="6">Trehalose 6-phosphate phosphatase</fullName>
        <ecNumber evidence="6">3.1.3.12</ecNumber>
    </recommendedName>
</protein>
<dbReference type="NCBIfam" id="TIGR00685">
    <property type="entry name" value="T6PP"/>
    <property type="match status" value="1"/>
</dbReference>
<evidence type="ECO:0000256" key="2">
    <source>
        <dbReference type="ARBA" id="ARBA00005199"/>
    </source>
</evidence>
<dbReference type="Gene3D" id="3.30.70.1020">
    <property type="entry name" value="Trehalose-6-phosphate phosphatase related protein, domain 2"/>
    <property type="match status" value="1"/>
</dbReference>
<comment type="cofactor">
    <cofactor evidence="6">
        <name>Mg(2+)</name>
        <dbReference type="ChEBI" id="CHEBI:18420"/>
    </cofactor>
</comment>
<dbReference type="InterPro" id="IPR036412">
    <property type="entry name" value="HAD-like_sf"/>
</dbReference>
<dbReference type="GO" id="GO:0005992">
    <property type="term" value="P:trehalose biosynthetic process"/>
    <property type="evidence" value="ECO:0007669"/>
    <property type="project" value="InterPro"/>
</dbReference>
<comment type="caution">
    <text evidence="7">The sequence shown here is derived from an EMBL/GenBank/DDBJ whole genome shotgun (WGS) entry which is preliminary data.</text>
</comment>
<dbReference type="GO" id="GO:0004805">
    <property type="term" value="F:trehalose-phosphatase activity"/>
    <property type="evidence" value="ECO:0007669"/>
    <property type="project" value="UniProtKB-EC"/>
</dbReference>
<dbReference type="Proteomes" id="UP001165136">
    <property type="component" value="Unassembled WGS sequence"/>
</dbReference>
<evidence type="ECO:0000313" key="7">
    <source>
        <dbReference type="EMBL" id="GLY66409.1"/>
    </source>
</evidence>
<dbReference type="NCBIfam" id="TIGR01484">
    <property type="entry name" value="HAD-SF-IIB"/>
    <property type="match status" value="1"/>
</dbReference>
<evidence type="ECO:0000256" key="3">
    <source>
        <dbReference type="ARBA" id="ARBA00008770"/>
    </source>
</evidence>
<sequence>MVARAVRDLPDALRDGARLAERLAGRRPAIFLDYDGVLAPIVERPEDATISGTMRRAVQALARRYPVCVVSGRDRRVVQEFLGLDDLVIAGSHGFDIWNPAQDTVEPAGDDSEALIEEVTARLRTEAGSMSGVRIEPKKLSVALHYRLAEEDQYERIANLVEEILAEWPGRLKVTPGKKVYELQPNIDWDKGKAVLHLLHTLGLDAGDVVPLYLGDDITDEDAFRALDGVGGVGIFVGRPDDPEVDDRLTAAEFGLPSPAEVERLLSKLAGGRSPRN</sequence>
<keyword evidence="6" id="KW-0479">Metal-binding</keyword>
<comment type="catalytic activity">
    <reaction evidence="1 6">
        <text>alpha,alpha-trehalose 6-phosphate + H2O = alpha,alpha-trehalose + phosphate</text>
        <dbReference type="Rhea" id="RHEA:23420"/>
        <dbReference type="ChEBI" id="CHEBI:15377"/>
        <dbReference type="ChEBI" id="CHEBI:16551"/>
        <dbReference type="ChEBI" id="CHEBI:43474"/>
        <dbReference type="ChEBI" id="CHEBI:58429"/>
        <dbReference type="EC" id="3.1.3.12"/>
    </reaction>
</comment>
<dbReference type="RefSeq" id="WP_285487225.1">
    <property type="nucleotide sequence ID" value="NZ_BSTI01000006.1"/>
</dbReference>
<dbReference type="AlphaFoldDB" id="A0A9W6QYM7"/>
<evidence type="ECO:0000256" key="1">
    <source>
        <dbReference type="ARBA" id="ARBA00000500"/>
    </source>
</evidence>
<dbReference type="GO" id="GO:0046872">
    <property type="term" value="F:metal ion binding"/>
    <property type="evidence" value="ECO:0007669"/>
    <property type="project" value="UniProtKB-KW"/>
</dbReference>
<dbReference type="InterPro" id="IPR006379">
    <property type="entry name" value="HAD-SF_hydro_IIB"/>
</dbReference>
<evidence type="ECO:0000256" key="4">
    <source>
        <dbReference type="ARBA" id="ARBA00022801"/>
    </source>
</evidence>
<evidence type="ECO:0000256" key="5">
    <source>
        <dbReference type="ARBA" id="ARBA00024179"/>
    </source>
</evidence>
<reference evidence="7" key="1">
    <citation type="submission" date="2023-03" db="EMBL/GenBank/DDBJ databases">
        <title>Amycolatopsis taiwanensis NBRC 103393.</title>
        <authorList>
            <person name="Ichikawa N."/>
            <person name="Sato H."/>
            <person name="Tonouchi N."/>
        </authorList>
    </citation>
    <scope>NUCLEOTIDE SEQUENCE</scope>
    <source>
        <strain evidence="7">NBRC 103393</strain>
    </source>
</reference>
<gene>
    <name evidence="7" type="ORF">Atai01_30280</name>
</gene>
<evidence type="ECO:0000313" key="8">
    <source>
        <dbReference type="Proteomes" id="UP001165136"/>
    </source>
</evidence>
<keyword evidence="6" id="KW-0460">Magnesium</keyword>
<proteinExistence type="inferred from homology"/>
<dbReference type="EMBL" id="BSTI01000006">
    <property type="protein sequence ID" value="GLY66409.1"/>
    <property type="molecule type" value="Genomic_DNA"/>
</dbReference>
<dbReference type="InterPro" id="IPR023214">
    <property type="entry name" value="HAD_sf"/>
</dbReference>
<dbReference type="PANTHER" id="PTHR43768">
    <property type="entry name" value="TREHALOSE 6-PHOSPHATE PHOSPHATASE"/>
    <property type="match status" value="1"/>
</dbReference>
<dbReference type="Pfam" id="PF02358">
    <property type="entry name" value="Trehalose_PPase"/>
    <property type="match status" value="1"/>
</dbReference>
<dbReference type="InterPro" id="IPR003337">
    <property type="entry name" value="Trehalose_PPase"/>
</dbReference>
<comment type="similarity">
    <text evidence="3 6">Belongs to the trehalose phosphatase family.</text>
</comment>
<evidence type="ECO:0000256" key="6">
    <source>
        <dbReference type="RuleBase" id="RU361117"/>
    </source>
</evidence>
<dbReference type="SUPFAM" id="SSF56784">
    <property type="entry name" value="HAD-like"/>
    <property type="match status" value="1"/>
</dbReference>
<accession>A0A9W6QYM7</accession>
<dbReference type="Gene3D" id="3.40.50.1000">
    <property type="entry name" value="HAD superfamily/HAD-like"/>
    <property type="match status" value="1"/>
</dbReference>
<keyword evidence="8" id="KW-1185">Reference proteome</keyword>
<comment type="function">
    <text evidence="5 6">Removes the phosphate from trehalose 6-phosphate to produce free trehalose.</text>
</comment>
<dbReference type="PANTHER" id="PTHR43768:SF3">
    <property type="entry name" value="TREHALOSE 6-PHOSPHATE PHOSPHATASE"/>
    <property type="match status" value="1"/>
</dbReference>
<organism evidence="7 8">
    <name type="scientific">Amycolatopsis taiwanensis</name>
    <dbReference type="NCBI Taxonomy" id="342230"/>
    <lineage>
        <taxon>Bacteria</taxon>
        <taxon>Bacillati</taxon>
        <taxon>Actinomycetota</taxon>
        <taxon>Actinomycetes</taxon>
        <taxon>Pseudonocardiales</taxon>
        <taxon>Pseudonocardiaceae</taxon>
        <taxon>Amycolatopsis</taxon>
    </lineage>
</organism>
<comment type="pathway">
    <text evidence="2 6">Glycan biosynthesis; trehalose biosynthesis.</text>
</comment>
<keyword evidence="4 6" id="KW-0378">Hydrolase</keyword>
<dbReference type="EC" id="3.1.3.12" evidence="6"/>